<dbReference type="EMBL" id="CP041730">
    <property type="protein sequence ID" value="QDQ26144.1"/>
    <property type="molecule type" value="Genomic_DNA"/>
</dbReference>
<name>A0A516SDC7_9NEIS</name>
<sequence length="357" mass="38799">MSTTIGDHPPDQTDARNALMARLAPSDEARANTVARLAPLLDCLLDAPLHGDVFQRGTESILRLGRREMTAAADLLAGRVMARNTRGIEAGAAFAAIATLRTYLDQLDPARQGDLFGRRKLFGILPMGNRLQAYFRRFQAEAARLQAALQAIYNARDDMLRDELEIEGIRAKLWQAILLLADELRLIEQLSGQLAGRLDELAHRDAPRSRVLREEVLYGLGQNLQDMQTQQAINLNGYLVMEVLKRGCREMIAGCDRVATTGLSALAVAQTVARASGNQLAVMALLEGVDAGVSALRDAPSGKPELDMAKLQAMFQLSFEAMDALAHSHADAMSVLAGNKAAFTARIAQDVPRAHPV</sequence>
<dbReference type="Proteomes" id="UP000317550">
    <property type="component" value="Chromosome"/>
</dbReference>
<dbReference type="Pfam" id="PF05816">
    <property type="entry name" value="TelA"/>
    <property type="match status" value="1"/>
</dbReference>
<accession>A0A516SDC7</accession>
<keyword evidence="3" id="KW-1185">Reference proteome</keyword>
<dbReference type="InterPro" id="IPR008863">
    <property type="entry name" value="Toxic_anion-R_TelA"/>
</dbReference>
<comment type="similarity">
    <text evidence="1">Belongs to the TelA family.</text>
</comment>
<dbReference type="PANTHER" id="PTHR38432:SF1">
    <property type="entry name" value="TELA-LIKE PROTEIN SAOUHSC_01408"/>
    <property type="match status" value="1"/>
</dbReference>
<evidence type="ECO:0000313" key="2">
    <source>
        <dbReference type="EMBL" id="QDQ26144.1"/>
    </source>
</evidence>
<reference evidence="3" key="1">
    <citation type="submission" date="2019-07" db="EMBL/GenBank/DDBJ databases">
        <title>Chitinimonas sp. nov., isolated from Ny-Alesund, arctica soil.</title>
        <authorList>
            <person name="Xu Q."/>
            <person name="Peng F."/>
        </authorList>
    </citation>
    <scope>NUCLEOTIDE SEQUENCE [LARGE SCALE GENOMIC DNA]</scope>
    <source>
        <strain evidence="3">R3-44</strain>
    </source>
</reference>
<evidence type="ECO:0000256" key="1">
    <source>
        <dbReference type="ARBA" id="ARBA00005541"/>
    </source>
</evidence>
<dbReference type="KEGG" id="cari:FNU76_07115"/>
<protein>
    <submittedName>
        <fullName evidence="2">Toxic anion resistance protein</fullName>
    </submittedName>
</protein>
<dbReference type="OrthoDB" id="1654346at2"/>
<dbReference type="RefSeq" id="WP_144277543.1">
    <property type="nucleotide sequence ID" value="NZ_CP041730.1"/>
</dbReference>
<gene>
    <name evidence="2" type="ORF">FNU76_07115</name>
</gene>
<organism evidence="2 3">
    <name type="scientific">Chitinimonas arctica</name>
    <dbReference type="NCBI Taxonomy" id="2594795"/>
    <lineage>
        <taxon>Bacteria</taxon>
        <taxon>Pseudomonadati</taxon>
        <taxon>Pseudomonadota</taxon>
        <taxon>Betaproteobacteria</taxon>
        <taxon>Neisseriales</taxon>
        <taxon>Chitinibacteraceae</taxon>
        <taxon>Chitinimonas</taxon>
    </lineage>
</organism>
<dbReference type="AlphaFoldDB" id="A0A516SDC7"/>
<proteinExistence type="inferred from homology"/>
<dbReference type="PANTHER" id="PTHR38432">
    <property type="entry name" value="TELA-LIKE PROTEIN SAOUHSC_01408"/>
    <property type="match status" value="1"/>
</dbReference>
<evidence type="ECO:0000313" key="3">
    <source>
        <dbReference type="Proteomes" id="UP000317550"/>
    </source>
</evidence>